<dbReference type="EMBL" id="CP042425">
    <property type="protein sequence ID" value="QEL14651.1"/>
    <property type="molecule type" value="Genomic_DNA"/>
</dbReference>
<evidence type="ECO:0000256" key="1">
    <source>
        <dbReference type="SAM" id="MobiDB-lite"/>
    </source>
</evidence>
<evidence type="ECO:0000313" key="2">
    <source>
        <dbReference type="EMBL" id="QEL14651.1"/>
    </source>
</evidence>
<name>A0A5C1A672_9BACT</name>
<dbReference type="OrthoDB" id="218380at2"/>
<evidence type="ECO:0000313" key="3">
    <source>
        <dbReference type="Proteomes" id="UP000324974"/>
    </source>
</evidence>
<protein>
    <submittedName>
        <fullName evidence="2">Uncharacterized protein</fullName>
    </submittedName>
</protein>
<dbReference type="RefSeq" id="WP_149109530.1">
    <property type="nucleotide sequence ID" value="NZ_CP042425.1"/>
</dbReference>
<dbReference type="AlphaFoldDB" id="A0A5C1A672"/>
<gene>
    <name evidence="2" type="ORF">PX52LOC_01544</name>
</gene>
<accession>A0A5C1A672</accession>
<dbReference type="Proteomes" id="UP000324974">
    <property type="component" value="Chromosome"/>
</dbReference>
<proteinExistence type="predicted"/>
<organism evidence="2 3">
    <name type="scientific">Limnoglobus roseus</name>
    <dbReference type="NCBI Taxonomy" id="2598579"/>
    <lineage>
        <taxon>Bacteria</taxon>
        <taxon>Pseudomonadati</taxon>
        <taxon>Planctomycetota</taxon>
        <taxon>Planctomycetia</taxon>
        <taxon>Gemmatales</taxon>
        <taxon>Gemmataceae</taxon>
        <taxon>Limnoglobus</taxon>
    </lineage>
</organism>
<keyword evidence="3" id="KW-1185">Reference proteome</keyword>
<sequence>MNEPSYPQRPPFFALRVIRLMVKSCVMNTHGAQVFGLIAAVAATEDSAKYKRAVTFYDSQLMPIVGANSRDTLARVREKAVKSGWLHYEPGRRATPGRYWTTIPDDAEAFTDAPVDENPDEYGAVAAATVRQEPRSNPAESAIETAAQSVRMCRTSLPSPVPNPKEEGATRNGSLDAVENDKTKSTKSTKAKNVKLPKADGSAVPVPAELDTPAFREVWAEWHAHRRGLRKPITAIAANRQFKKLAPLGPTAAAECVAKSITSGWSDVFPEKFNSGSGTHRPGYVLPGQPQRHEIAPATMPYCVPDGDVAPTPPLARGEKF</sequence>
<dbReference type="KEGG" id="lrs:PX52LOC_01544"/>
<reference evidence="3" key="1">
    <citation type="submission" date="2019-08" db="EMBL/GenBank/DDBJ databases">
        <title>Limnoglobus roseus gen. nov., sp. nov., a novel freshwater planctomycete with a giant genome from the family Gemmataceae.</title>
        <authorList>
            <person name="Kulichevskaya I.S."/>
            <person name="Naumoff D.G."/>
            <person name="Miroshnikov K."/>
            <person name="Ivanova A."/>
            <person name="Philippov D.A."/>
            <person name="Hakobyan A."/>
            <person name="Rijpstra I.C."/>
            <person name="Sinninghe Damste J.S."/>
            <person name="Liesack W."/>
            <person name="Dedysh S.N."/>
        </authorList>
    </citation>
    <scope>NUCLEOTIDE SEQUENCE [LARGE SCALE GENOMIC DNA]</scope>
    <source>
        <strain evidence="3">PX52</strain>
    </source>
</reference>
<feature type="region of interest" description="Disordered" evidence="1">
    <location>
        <begin position="155"/>
        <end position="193"/>
    </location>
</feature>